<dbReference type="InterPro" id="IPR011009">
    <property type="entry name" value="Kinase-like_dom_sf"/>
</dbReference>
<evidence type="ECO:0000313" key="2">
    <source>
        <dbReference type="EMBL" id="KAK8539361.1"/>
    </source>
</evidence>
<dbReference type="EMBL" id="JBBPBM010000026">
    <property type="protein sequence ID" value="KAK8539361.1"/>
    <property type="molecule type" value="Genomic_DNA"/>
</dbReference>
<dbReference type="Gene3D" id="1.10.510.10">
    <property type="entry name" value="Transferase(Phosphotransferase) domain 1"/>
    <property type="match status" value="1"/>
</dbReference>
<organism evidence="2 3">
    <name type="scientific">Hibiscus sabdariffa</name>
    <name type="common">roselle</name>
    <dbReference type="NCBI Taxonomy" id="183260"/>
    <lineage>
        <taxon>Eukaryota</taxon>
        <taxon>Viridiplantae</taxon>
        <taxon>Streptophyta</taxon>
        <taxon>Embryophyta</taxon>
        <taxon>Tracheophyta</taxon>
        <taxon>Spermatophyta</taxon>
        <taxon>Magnoliopsida</taxon>
        <taxon>eudicotyledons</taxon>
        <taxon>Gunneridae</taxon>
        <taxon>Pentapetalae</taxon>
        <taxon>rosids</taxon>
        <taxon>malvids</taxon>
        <taxon>Malvales</taxon>
        <taxon>Malvaceae</taxon>
        <taxon>Malvoideae</taxon>
        <taxon>Hibiscus</taxon>
    </lineage>
</organism>
<evidence type="ECO:0008006" key="4">
    <source>
        <dbReference type="Google" id="ProtNLM"/>
    </source>
</evidence>
<accession>A0ABR2DHW9</accession>
<proteinExistence type="predicted"/>
<feature type="region of interest" description="Disordered" evidence="1">
    <location>
        <begin position="95"/>
        <end position="148"/>
    </location>
</feature>
<keyword evidence="3" id="KW-1185">Reference proteome</keyword>
<dbReference type="SUPFAM" id="SSF56112">
    <property type="entry name" value="Protein kinase-like (PK-like)"/>
    <property type="match status" value="1"/>
</dbReference>
<evidence type="ECO:0000256" key="1">
    <source>
        <dbReference type="SAM" id="MobiDB-lite"/>
    </source>
</evidence>
<reference evidence="2 3" key="1">
    <citation type="journal article" date="2024" name="G3 (Bethesda)">
        <title>Genome assembly of Hibiscus sabdariffa L. provides insights into metabolisms of medicinal natural products.</title>
        <authorList>
            <person name="Kim T."/>
        </authorList>
    </citation>
    <scope>NUCLEOTIDE SEQUENCE [LARGE SCALE GENOMIC DNA]</scope>
    <source>
        <strain evidence="2">TK-2024</strain>
        <tissue evidence="2">Old leaves</tissue>
    </source>
</reference>
<comment type="caution">
    <text evidence="2">The sequence shown here is derived from an EMBL/GenBank/DDBJ whole genome shotgun (WGS) entry which is preliminary data.</text>
</comment>
<evidence type="ECO:0000313" key="3">
    <source>
        <dbReference type="Proteomes" id="UP001472677"/>
    </source>
</evidence>
<sequence>MAHDLAGLAASPVIKFIECQLLLGAIDYGVDMDLWSACCILAELLAGRPIMPGRTEIANADGVKKAHPGDGAVRAVPAPEANAELQANLDRQGLITQANANNKSEKFPPPHQDGTIGYPLDVVYSSRREKHMSGDGHSRSKSSTRDNI</sequence>
<gene>
    <name evidence="2" type="ORF">V6N12_042989</name>
</gene>
<protein>
    <recommendedName>
        <fullName evidence="4">Protein kinase domain-containing protein</fullName>
    </recommendedName>
</protein>
<name>A0ABR2DHW9_9ROSI</name>
<dbReference type="Proteomes" id="UP001472677">
    <property type="component" value="Unassembled WGS sequence"/>
</dbReference>
<feature type="compositionally biased region" description="Basic and acidic residues" evidence="1">
    <location>
        <begin position="131"/>
        <end position="148"/>
    </location>
</feature>